<dbReference type="Proteomes" id="UP000823890">
    <property type="component" value="Unassembled WGS sequence"/>
</dbReference>
<dbReference type="EMBL" id="DWWO01000131">
    <property type="protein sequence ID" value="HJC35051.1"/>
    <property type="molecule type" value="Genomic_DNA"/>
</dbReference>
<sequence>MDIKVYHTLHKDAVKIRKEVFMEEQGFHDEFDETDETAIHLVLYIDQVPAATCRFFPGQTQGEYIVGRIAVEKEFRGNHLGSRILSAAESEIRNSGGNTVRLHAQQQARPFYEKQGYTIFGEPDFDEDCPHIWMEKELEKNVMKGFYQ</sequence>
<dbReference type="GO" id="GO:0016747">
    <property type="term" value="F:acyltransferase activity, transferring groups other than amino-acyl groups"/>
    <property type="evidence" value="ECO:0007669"/>
    <property type="project" value="InterPro"/>
</dbReference>
<evidence type="ECO:0000256" key="2">
    <source>
        <dbReference type="ARBA" id="ARBA00023315"/>
    </source>
</evidence>
<name>A0A9D2NPD3_9FIRM</name>
<accession>A0A9D2NPD3</accession>
<evidence type="ECO:0000259" key="3">
    <source>
        <dbReference type="PROSITE" id="PS51186"/>
    </source>
</evidence>
<evidence type="ECO:0000313" key="4">
    <source>
        <dbReference type="EMBL" id="HJC35051.1"/>
    </source>
</evidence>
<dbReference type="EC" id="2.3.1.-" evidence="4"/>
<protein>
    <submittedName>
        <fullName evidence="4">GNAT family N-acetyltransferase</fullName>
        <ecNumber evidence="4">2.3.1.-</ecNumber>
    </submittedName>
</protein>
<dbReference type="SUPFAM" id="SSF55729">
    <property type="entry name" value="Acyl-CoA N-acyltransferases (Nat)"/>
    <property type="match status" value="1"/>
</dbReference>
<dbReference type="InterPro" id="IPR016181">
    <property type="entry name" value="Acyl_CoA_acyltransferase"/>
</dbReference>
<dbReference type="Gene3D" id="3.40.630.30">
    <property type="match status" value="1"/>
</dbReference>
<evidence type="ECO:0000256" key="1">
    <source>
        <dbReference type="ARBA" id="ARBA00022679"/>
    </source>
</evidence>
<dbReference type="Pfam" id="PF13673">
    <property type="entry name" value="Acetyltransf_10"/>
    <property type="match status" value="1"/>
</dbReference>
<reference evidence="4" key="1">
    <citation type="journal article" date="2021" name="PeerJ">
        <title>Extensive microbial diversity within the chicken gut microbiome revealed by metagenomics and culture.</title>
        <authorList>
            <person name="Gilroy R."/>
            <person name="Ravi A."/>
            <person name="Getino M."/>
            <person name="Pursley I."/>
            <person name="Horton D.L."/>
            <person name="Alikhan N.F."/>
            <person name="Baker D."/>
            <person name="Gharbi K."/>
            <person name="Hall N."/>
            <person name="Watson M."/>
            <person name="Adriaenssens E.M."/>
            <person name="Foster-Nyarko E."/>
            <person name="Jarju S."/>
            <person name="Secka A."/>
            <person name="Antonio M."/>
            <person name="Oren A."/>
            <person name="Chaudhuri R.R."/>
            <person name="La Ragione R."/>
            <person name="Hildebrand F."/>
            <person name="Pallen M.J."/>
        </authorList>
    </citation>
    <scope>NUCLEOTIDE SEQUENCE</scope>
    <source>
        <strain evidence="4">ChiW19-954</strain>
    </source>
</reference>
<dbReference type="PANTHER" id="PTHR43877:SF2">
    <property type="entry name" value="AMINOALKYLPHOSPHONATE N-ACETYLTRANSFERASE-RELATED"/>
    <property type="match status" value="1"/>
</dbReference>
<feature type="domain" description="N-acetyltransferase" evidence="3">
    <location>
        <begin position="1"/>
        <end position="139"/>
    </location>
</feature>
<dbReference type="PANTHER" id="PTHR43877">
    <property type="entry name" value="AMINOALKYLPHOSPHONATE N-ACETYLTRANSFERASE-RELATED-RELATED"/>
    <property type="match status" value="1"/>
</dbReference>
<gene>
    <name evidence="4" type="ORF">H9758_10760</name>
</gene>
<dbReference type="InterPro" id="IPR000182">
    <property type="entry name" value="GNAT_dom"/>
</dbReference>
<proteinExistence type="predicted"/>
<reference evidence="4" key="2">
    <citation type="submission" date="2021-04" db="EMBL/GenBank/DDBJ databases">
        <authorList>
            <person name="Gilroy R."/>
        </authorList>
    </citation>
    <scope>NUCLEOTIDE SEQUENCE</scope>
    <source>
        <strain evidence="4">ChiW19-954</strain>
    </source>
</reference>
<dbReference type="PROSITE" id="PS51186">
    <property type="entry name" value="GNAT"/>
    <property type="match status" value="1"/>
</dbReference>
<organism evidence="4 5">
    <name type="scientific">Candidatus Mediterraneibacter faecipullorum</name>
    <dbReference type="NCBI Taxonomy" id="2838670"/>
    <lineage>
        <taxon>Bacteria</taxon>
        <taxon>Bacillati</taxon>
        <taxon>Bacillota</taxon>
        <taxon>Clostridia</taxon>
        <taxon>Lachnospirales</taxon>
        <taxon>Lachnospiraceae</taxon>
        <taxon>Mediterraneibacter</taxon>
    </lineage>
</organism>
<dbReference type="AlphaFoldDB" id="A0A9D2NPD3"/>
<keyword evidence="1 4" id="KW-0808">Transferase</keyword>
<comment type="caution">
    <text evidence="4">The sequence shown here is derived from an EMBL/GenBank/DDBJ whole genome shotgun (WGS) entry which is preliminary data.</text>
</comment>
<keyword evidence="2 4" id="KW-0012">Acyltransferase</keyword>
<evidence type="ECO:0000313" key="5">
    <source>
        <dbReference type="Proteomes" id="UP000823890"/>
    </source>
</evidence>
<dbReference type="InterPro" id="IPR050832">
    <property type="entry name" value="Bact_Acetyltransf"/>
</dbReference>
<dbReference type="CDD" id="cd04301">
    <property type="entry name" value="NAT_SF"/>
    <property type="match status" value="1"/>
</dbReference>